<organism evidence="8 9">
    <name type="scientific">Plasmodium vivax North Korean</name>
    <dbReference type="NCBI Taxonomy" id="1035514"/>
    <lineage>
        <taxon>Eukaryota</taxon>
        <taxon>Sar</taxon>
        <taxon>Alveolata</taxon>
        <taxon>Apicomplexa</taxon>
        <taxon>Aconoidasida</taxon>
        <taxon>Haemosporida</taxon>
        <taxon>Plasmodiidae</taxon>
        <taxon>Plasmodium</taxon>
        <taxon>Plasmodium (Plasmodium)</taxon>
    </lineage>
</organism>
<dbReference type="Proteomes" id="UP000053239">
    <property type="component" value="Unassembled WGS sequence"/>
</dbReference>
<dbReference type="Gene3D" id="3.30.1550.10">
    <property type="entry name" value="Ribosomal protein L11/L12, N-terminal domain"/>
    <property type="match status" value="1"/>
</dbReference>
<reference evidence="8 9" key="1">
    <citation type="submission" date="2011-09" db="EMBL/GenBank/DDBJ databases">
        <title>The Genome Sequence of Plasmodium vivax North Korean.</title>
        <authorList>
            <consortium name="The Broad Institute Genome Sequencing Platform"/>
            <consortium name="The Broad Institute Genome Sequencing Center for Infectious Disease"/>
            <person name="Neafsey D."/>
            <person name="Carlton J."/>
            <person name="Barnwell J."/>
            <person name="Collins W."/>
            <person name="Escalante A."/>
            <person name="Mullikin J."/>
            <person name="Saul A."/>
            <person name="Guigo R."/>
            <person name="Camara F."/>
            <person name="Young S.K."/>
            <person name="Zeng Q."/>
            <person name="Gargeya S."/>
            <person name="Fitzgerald M."/>
            <person name="Haas B."/>
            <person name="Abouelleil A."/>
            <person name="Alvarado L."/>
            <person name="Arachchi H.M."/>
            <person name="Berlin A."/>
            <person name="Brown A."/>
            <person name="Chapman S.B."/>
            <person name="Chen Z."/>
            <person name="Dunbar C."/>
            <person name="Freedman E."/>
            <person name="Gearin G."/>
            <person name="Gellesch M."/>
            <person name="Goldberg J."/>
            <person name="Griggs A."/>
            <person name="Gujja S."/>
            <person name="Heiman D."/>
            <person name="Howarth C."/>
            <person name="Larson L."/>
            <person name="Lui A."/>
            <person name="MacDonald P.J.P."/>
            <person name="Montmayeur A."/>
            <person name="Murphy C."/>
            <person name="Neiman D."/>
            <person name="Pearson M."/>
            <person name="Priest M."/>
            <person name="Roberts A."/>
            <person name="Saif S."/>
            <person name="Shea T."/>
            <person name="Shenoy N."/>
            <person name="Sisk P."/>
            <person name="Stolte C."/>
            <person name="Sykes S."/>
            <person name="Wortman J."/>
            <person name="Nusbaum C."/>
            <person name="Birren B."/>
        </authorList>
    </citation>
    <scope>NUCLEOTIDE SEQUENCE [LARGE SCALE GENOMIC DNA]</scope>
    <source>
        <strain evidence="8 9">North Korean</strain>
    </source>
</reference>
<dbReference type="SUPFAM" id="SSF46906">
    <property type="entry name" value="Ribosomal protein L11, C-terminal domain"/>
    <property type="match status" value="1"/>
</dbReference>
<dbReference type="Pfam" id="PF03946">
    <property type="entry name" value="Ribosomal_L11_N"/>
    <property type="match status" value="1"/>
</dbReference>
<dbReference type="EMBL" id="KQ235637">
    <property type="protein sequence ID" value="KMZ96211.1"/>
    <property type="molecule type" value="Genomic_DNA"/>
</dbReference>
<dbReference type="SUPFAM" id="SSF54747">
    <property type="entry name" value="Ribosomal L11/L12e N-terminal domain"/>
    <property type="match status" value="1"/>
</dbReference>
<sequence>MFFKSNSRIARLELIGGQAKPGPALASLGINMVQFSKEFNEKSQSRQGEVVPVEIEIFPSKSFKFKIRTTPTSVLLKKIASIEKGSKASKSEKVATLSRLKIVEIAEYKLKDSNTKKLESMITMNGTVVKDTREAVEVFRKGQKSLKNDSGGNVQLSIGLTSFSLEQLEENLRYIIKLLRSKKPLSVKSQFIKQVCLSATMGGGVSLTSSLGSLFNSTISSLEGNAESIDKESSRLQEELIKSASENSILKSKNDDAHSNSQSSRIKRFDLKDQTFMSERDGKKLVDNLKSVREREEKSANSEVSNIQKTLEVSAKSTQESLKSQVKEGVDRLKKALEDIKEKNQETISKNDNASDSRQTSRTKRLDLEDQAFTAEKKGKELSSNLEKITEEEQKATDSDISRNHSELSITSQSTQKELRERVEDGVNKLKDALRKLQEENGQMIARLKQELNT</sequence>
<feature type="compositionally biased region" description="Basic and acidic residues" evidence="5">
    <location>
        <begin position="287"/>
        <end position="300"/>
    </location>
</feature>
<keyword evidence="2 4" id="KW-0689">Ribosomal protein</keyword>
<dbReference type="PANTHER" id="PTHR11661">
    <property type="entry name" value="60S RIBOSOMAL PROTEIN L12"/>
    <property type="match status" value="1"/>
</dbReference>
<dbReference type="InterPro" id="IPR020784">
    <property type="entry name" value="Ribosomal_uL11_N"/>
</dbReference>
<feature type="domain" description="Large ribosomal subunit protein uL11 C-terminal" evidence="6">
    <location>
        <begin position="69"/>
        <end position="124"/>
    </location>
</feature>
<evidence type="ECO:0000259" key="7">
    <source>
        <dbReference type="Pfam" id="PF03946"/>
    </source>
</evidence>
<evidence type="ECO:0000256" key="2">
    <source>
        <dbReference type="ARBA" id="ARBA00022980"/>
    </source>
</evidence>
<evidence type="ECO:0000259" key="6">
    <source>
        <dbReference type="Pfam" id="PF00298"/>
    </source>
</evidence>
<gene>
    <name evidence="8" type="ORF">PVNG_02349</name>
</gene>
<protein>
    <recommendedName>
        <fullName evidence="10">50S ribosomal protein L11</fullName>
    </recommendedName>
</protein>
<feature type="domain" description="Large ribosomal subunit protein uL11 N-terminal" evidence="7">
    <location>
        <begin position="11"/>
        <end position="63"/>
    </location>
</feature>
<accession>A0A0J9TM30</accession>
<dbReference type="Pfam" id="PF00298">
    <property type="entry name" value="Ribosomal_L11"/>
    <property type="match status" value="1"/>
</dbReference>
<dbReference type="InterPro" id="IPR036769">
    <property type="entry name" value="Ribosomal_uL11_C_sf"/>
</dbReference>
<comment type="similarity">
    <text evidence="1 4">Belongs to the universal ribosomal protein uL11 family.</text>
</comment>
<dbReference type="SUPFAM" id="SSF56808">
    <property type="entry name" value="Ribosomal protein L1"/>
    <property type="match status" value="1"/>
</dbReference>
<name>A0A0J9TM30_PLAVI</name>
<keyword evidence="3 4" id="KW-0687">Ribonucleoprotein</keyword>
<dbReference type="GO" id="GO:0003735">
    <property type="term" value="F:structural constituent of ribosome"/>
    <property type="evidence" value="ECO:0007669"/>
    <property type="project" value="InterPro"/>
</dbReference>
<feature type="compositionally biased region" description="Polar residues" evidence="5">
    <location>
        <begin position="346"/>
        <end position="360"/>
    </location>
</feature>
<feature type="compositionally biased region" description="Polar residues" evidence="5">
    <location>
        <begin position="407"/>
        <end position="416"/>
    </location>
</feature>
<feature type="region of interest" description="Disordered" evidence="5">
    <location>
        <begin position="287"/>
        <end position="306"/>
    </location>
</feature>
<dbReference type="GO" id="GO:0070180">
    <property type="term" value="F:large ribosomal subunit rRNA binding"/>
    <property type="evidence" value="ECO:0007669"/>
    <property type="project" value="TreeGrafter"/>
</dbReference>
<evidence type="ECO:0000256" key="1">
    <source>
        <dbReference type="ARBA" id="ARBA00010537"/>
    </source>
</evidence>
<evidence type="ECO:0000256" key="5">
    <source>
        <dbReference type="SAM" id="MobiDB-lite"/>
    </source>
</evidence>
<dbReference type="CDD" id="cd00349">
    <property type="entry name" value="Ribosomal_L11"/>
    <property type="match status" value="1"/>
</dbReference>
<dbReference type="InterPro" id="IPR023674">
    <property type="entry name" value="Ribosomal_uL1-like"/>
</dbReference>
<dbReference type="InterPro" id="IPR000911">
    <property type="entry name" value="Ribosomal_uL11"/>
</dbReference>
<dbReference type="GO" id="GO:0022625">
    <property type="term" value="C:cytosolic large ribosomal subunit"/>
    <property type="evidence" value="ECO:0007669"/>
    <property type="project" value="TreeGrafter"/>
</dbReference>
<dbReference type="GO" id="GO:0006412">
    <property type="term" value="P:translation"/>
    <property type="evidence" value="ECO:0007669"/>
    <property type="project" value="InterPro"/>
</dbReference>
<dbReference type="PANTHER" id="PTHR11661:SF1">
    <property type="entry name" value="LARGE RIBOSOMAL SUBUNIT PROTEIN UL11M"/>
    <property type="match status" value="1"/>
</dbReference>
<evidence type="ECO:0000256" key="3">
    <source>
        <dbReference type="ARBA" id="ARBA00023274"/>
    </source>
</evidence>
<dbReference type="HAMAP" id="MF_00736">
    <property type="entry name" value="Ribosomal_uL11"/>
    <property type="match status" value="1"/>
</dbReference>
<dbReference type="AlphaFoldDB" id="A0A0J9TM30"/>
<dbReference type="Gene3D" id="3.30.190.20">
    <property type="match status" value="1"/>
</dbReference>
<feature type="region of interest" description="Disordered" evidence="5">
    <location>
        <begin position="344"/>
        <end position="419"/>
    </location>
</feature>
<dbReference type="SMART" id="SM00649">
    <property type="entry name" value="RL11"/>
    <property type="match status" value="1"/>
</dbReference>
<evidence type="ECO:0000313" key="9">
    <source>
        <dbReference type="Proteomes" id="UP000053239"/>
    </source>
</evidence>
<evidence type="ECO:0008006" key="10">
    <source>
        <dbReference type="Google" id="ProtNLM"/>
    </source>
</evidence>
<evidence type="ECO:0000313" key="8">
    <source>
        <dbReference type="EMBL" id="KMZ96211.1"/>
    </source>
</evidence>
<feature type="compositionally biased region" description="Basic and acidic residues" evidence="5">
    <location>
        <begin position="388"/>
        <end position="406"/>
    </location>
</feature>
<proteinExistence type="inferred from homology"/>
<evidence type="ECO:0000256" key="4">
    <source>
        <dbReference type="RuleBase" id="RU003978"/>
    </source>
</evidence>
<dbReference type="InterPro" id="IPR020783">
    <property type="entry name" value="Ribosomal_uL11_C"/>
</dbReference>
<feature type="region of interest" description="Disordered" evidence="5">
    <location>
        <begin position="247"/>
        <end position="270"/>
    </location>
</feature>
<dbReference type="InterPro" id="IPR036796">
    <property type="entry name" value="Ribosomal_uL11_N_sf"/>
</dbReference>